<dbReference type="Pfam" id="PF00691">
    <property type="entry name" value="OmpA"/>
    <property type="match status" value="2"/>
</dbReference>
<accession>A0ABP7USB1</accession>
<dbReference type="InterPro" id="IPR006664">
    <property type="entry name" value="OMP_bac"/>
</dbReference>
<keyword evidence="7" id="KW-1185">Reference proteome</keyword>
<dbReference type="RefSeq" id="WP_345093584.1">
    <property type="nucleotide sequence ID" value="NZ_BAABCS010000016.1"/>
</dbReference>
<evidence type="ECO:0000313" key="6">
    <source>
        <dbReference type="EMBL" id="GAA4051424.1"/>
    </source>
</evidence>
<protein>
    <submittedName>
        <fullName evidence="6">OmpA family protein</fullName>
    </submittedName>
</protein>
<evidence type="ECO:0000256" key="2">
    <source>
        <dbReference type="ARBA" id="ARBA00023136"/>
    </source>
</evidence>
<dbReference type="EMBL" id="BAABCS010000016">
    <property type="protein sequence ID" value="GAA4051424.1"/>
    <property type="molecule type" value="Genomic_DNA"/>
</dbReference>
<proteinExistence type="predicted"/>
<dbReference type="CDD" id="cd07185">
    <property type="entry name" value="OmpA_C-like"/>
    <property type="match status" value="1"/>
</dbReference>
<comment type="caution">
    <text evidence="6">The sequence shown here is derived from an EMBL/GenBank/DDBJ whole genome shotgun (WGS) entry which is preliminary data.</text>
</comment>
<comment type="subcellular location">
    <subcellularLocation>
        <location evidence="1">Cell outer membrane</location>
    </subcellularLocation>
</comment>
<dbReference type="InterPro" id="IPR006665">
    <property type="entry name" value="OmpA-like"/>
</dbReference>
<dbReference type="InterPro" id="IPR050330">
    <property type="entry name" value="Bact_OuterMem_StrucFunc"/>
</dbReference>
<evidence type="ECO:0000256" key="1">
    <source>
        <dbReference type="ARBA" id="ARBA00004442"/>
    </source>
</evidence>
<reference evidence="7" key="1">
    <citation type="journal article" date="2019" name="Int. J. Syst. Evol. Microbiol.">
        <title>The Global Catalogue of Microorganisms (GCM) 10K type strain sequencing project: providing services to taxonomists for standard genome sequencing and annotation.</title>
        <authorList>
            <consortium name="The Broad Institute Genomics Platform"/>
            <consortium name="The Broad Institute Genome Sequencing Center for Infectious Disease"/>
            <person name="Wu L."/>
            <person name="Ma J."/>
        </authorList>
    </citation>
    <scope>NUCLEOTIDE SEQUENCE [LARGE SCALE GENOMIC DNA]</scope>
    <source>
        <strain evidence="7">JCM 17068</strain>
    </source>
</reference>
<dbReference type="PROSITE" id="PS51123">
    <property type="entry name" value="OMPA_2"/>
    <property type="match status" value="2"/>
</dbReference>
<evidence type="ECO:0000259" key="5">
    <source>
        <dbReference type="PROSITE" id="PS51123"/>
    </source>
</evidence>
<evidence type="ECO:0000256" key="3">
    <source>
        <dbReference type="ARBA" id="ARBA00023237"/>
    </source>
</evidence>
<dbReference type="PRINTS" id="PR01021">
    <property type="entry name" value="OMPADOMAIN"/>
</dbReference>
<evidence type="ECO:0000256" key="4">
    <source>
        <dbReference type="PROSITE-ProRule" id="PRU00473"/>
    </source>
</evidence>
<organism evidence="6 7">
    <name type="scientific">Flavobacterium chungnamense</name>
    <dbReference type="NCBI Taxonomy" id="706182"/>
    <lineage>
        <taxon>Bacteria</taxon>
        <taxon>Pseudomonadati</taxon>
        <taxon>Bacteroidota</taxon>
        <taxon>Flavobacteriia</taxon>
        <taxon>Flavobacteriales</taxon>
        <taxon>Flavobacteriaceae</taxon>
        <taxon>Flavobacterium</taxon>
    </lineage>
</organism>
<dbReference type="SUPFAM" id="SSF103088">
    <property type="entry name" value="OmpA-like"/>
    <property type="match status" value="2"/>
</dbReference>
<sequence length="277" mass="31222">MNRIYLLLLFCCSILYSQEEQKSIVVLFNSNEFALSSEAEGTLSAFFSDETLVISSISIEGFCDDVGSDENNLILSTNRAQSVENFLKKEFNLNCNSILGKGELPLMNSSVDESRKNNRKAILKITFSKSSEENILSNKDSEKRYKNYKTFSDKLVVGDKIIIKNLLFKGSLTIFENPEEAIIELEKIVTYLNENPNTTIEIQGHVCCIGSAHSDAHDRFSGKNNLSHTRAQKIYDYLIEKGISTSRMTHMGYGRKYPIPGGIESDNKRVEILITKV</sequence>
<name>A0ABP7USB1_9FLAO</name>
<keyword evidence="3" id="KW-0998">Cell outer membrane</keyword>
<dbReference type="InterPro" id="IPR036737">
    <property type="entry name" value="OmpA-like_sf"/>
</dbReference>
<dbReference type="Proteomes" id="UP001500426">
    <property type="component" value="Unassembled WGS sequence"/>
</dbReference>
<gene>
    <name evidence="6" type="ORF">GCM10022388_16950</name>
</gene>
<dbReference type="PANTHER" id="PTHR30329">
    <property type="entry name" value="STATOR ELEMENT OF FLAGELLAR MOTOR COMPLEX"/>
    <property type="match status" value="1"/>
</dbReference>
<feature type="domain" description="OmpA-like" evidence="5">
    <location>
        <begin position="20"/>
        <end position="129"/>
    </location>
</feature>
<feature type="domain" description="OmpA-like" evidence="5">
    <location>
        <begin position="157"/>
        <end position="277"/>
    </location>
</feature>
<keyword evidence="2 4" id="KW-0472">Membrane</keyword>
<dbReference type="Gene3D" id="3.30.1330.60">
    <property type="entry name" value="OmpA-like domain"/>
    <property type="match status" value="2"/>
</dbReference>
<dbReference type="PANTHER" id="PTHR30329:SF21">
    <property type="entry name" value="LIPOPROTEIN YIAD-RELATED"/>
    <property type="match status" value="1"/>
</dbReference>
<evidence type="ECO:0000313" key="7">
    <source>
        <dbReference type="Proteomes" id="UP001500426"/>
    </source>
</evidence>